<protein>
    <submittedName>
        <fullName evidence="2">Uncharacterized protein</fullName>
    </submittedName>
</protein>
<dbReference type="GeneID" id="63832247"/>
<dbReference type="Proteomes" id="UP000803844">
    <property type="component" value="Unassembled WGS sequence"/>
</dbReference>
<name>A0A9P4XWE9_CRYP1</name>
<dbReference type="RefSeq" id="XP_040773065.1">
    <property type="nucleotide sequence ID" value="XM_040915118.1"/>
</dbReference>
<evidence type="ECO:0000313" key="2">
    <source>
        <dbReference type="EMBL" id="KAF3762086.1"/>
    </source>
</evidence>
<comment type="caution">
    <text evidence="2">The sequence shown here is derived from an EMBL/GenBank/DDBJ whole genome shotgun (WGS) entry which is preliminary data.</text>
</comment>
<gene>
    <name evidence="2" type="ORF">M406DRAFT_104920</name>
</gene>
<dbReference type="AlphaFoldDB" id="A0A9P4XWE9"/>
<accession>A0A9P4XWE9</accession>
<evidence type="ECO:0000313" key="3">
    <source>
        <dbReference type="Proteomes" id="UP000803844"/>
    </source>
</evidence>
<organism evidence="2 3">
    <name type="scientific">Cryphonectria parasitica (strain ATCC 38755 / EP155)</name>
    <dbReference type="NCBI Taxonomy" id="660469"/>
    <lineage>
        <taxon>Eukaryota</taxon>
        <taxon>Fungi</taxon>
        <taxon>Dikarya</taxon>
        <taxon>Ascomycota</taxon>
        <taxon>Pezizomycotina</taxon>
        <taxon>Sordariomycetes</taxon>
        <taxon>Sordariomycetidae</taxon>
        <taxon>Diaporthales</taxon>
        <taxon>Cryphonectriaceae</taxon>
        <taxon>Cryphonectria-Endothia species complex</taxon>
        <taxon>Cryphonectria</taxon>
    </lineage>
</organism>
<proteinExistence type="predicted"/>
<evidence type="ECO:0000256" key="1">
    <source>
        <dbReference type="SAM" id="MobiDB-lite"/>
    </source>
</evidence>
<sequence length="103" mass="11450">MSIQLLLSRVPFREFRTSQLSRCLLNLAHNPPSTPRAGGIPPHEPSCSCSGPHAQLPDTDDGEKKEANHAAEITVRVFFFCFLPFFRSDAGLFEIFRAPMSSC</sequence>
<keyword evidence="3" id="KW-1185">Reference proteome</keyword>
<reference evidence="2" key="1">
    <citation type="journal article" date="2020" name="Phytopathology">
        <title>Genome sequence of the chestnut blight fungus Cryphonectria parasitica EP155: A fundamental resource for an archetypical invasive plant pathogen.</title>
        <authorList>
            <person name="Crouch J.A."/>
            <person name="Dawe A."/>
            <person name="Aerts A."/>
            <person name="Barry K."/>
            <person name="Churchill A.C.L."/>
            <person name="Grimwood J."/>
            <person name="Hillman B."/>
            <person name="Milgroom M.G."/>
            <person name="Pangilinan J."/>
            <person name="Smith M."/>
            <person name="Salamov A."/>
            <person name="Schmutz J."/>
            <person name="Yadav J."/>
            <person name="Grigoriev I.V."/>
            <person name="Nuss D."/>
        </authorList>
    </citation>
    <scope>NUCLEOTIDE SEQUENCE</scope>
    <source>
        <strain evidence="2">EP155</strain>
    </source>
</reference>
<dbReference type="EMBL" id="MU032350">
    <property type="protein sequence ID" value="KAF3762086.1"/>
    <property type="molecule type" value="Genomic_DNA"/>
</dbReference>
<feature type="region of interest" description="Disordered" evidence="1">
    <location>
        <begin position="34"/>
        <end position="67"/>
    </location>
</feature>